<evidence type="ECO:0000313" key="4">
    <source>
        <dbReference type="Proteomes" id="UP000444721"/>
    </source>
</evidence>
<evidence type="ECO:0000256" key="2">
    <source>
        <dbReference type="SAM" id="MobiDB-lite"/>
    </source>
</evidence>
<dbReference type="VEuPathDB" id="AmoebaDB:FDP41_000448"/>
<feature type="compositionally biased region" description="Basic residues" evidence="2">
    <location>
        <begin position="10"/>
        <end position="19"/>
    </location>
</feature>
<accession>A0A6A5CGX2</accession>
<dbReference type="EMBL" id="VFQX01000002">
    <property type="protein sequence ID" value="KAF0984549.1"/>
    <property type="molecule type" value="Genomic_DNA"/>
</dbReference>
<feature type="region of interest" description="Disordered" evidence="2">
    <location>
        <begin position="178"/>
        <end position="227"/>
    </location>
</feature>
<organism evidence="3 4">
    <name type="scientific">Naegleria fowleri</name>
    <name type="common">Brain eating amoeba</name>
    <dbReference type="NCBI Taxonomy" id="5763"/>
    <lineage>
        <taxon>Eukaryota</taxon>
        <taxon>Discoba</taxon>
        <taxon>Heterolobosea</taxon>
        <taxon>Tetramitia</taxon>
        <taxon>Eutetramitia</taxon>
        <taxon>Vahlkampfiidae</taxon>
        <taxon>Naegleria</taxon>
    </lineage>
</organism>
<proteinExistence type="inferred from homology"/>
<evidence type="ECO:0000256" key="1">
    <source>
        <dbReference type="PROSITE-ProRule" id="PRU00489"/>
    </source>
</evidence>
<dbReference type="OrthoDB" id="426718at2759"/>
<feature type="region of interest" description="Disordered" evidence="2">
    <location>
        <begin position="111"/>
        <end position="134"/>
    </location>
</feature>
<evidence type="ECO:0000313" key="3">
    <source>
        <dbReference type="EMBL" id="KAF0984549.1"/>
    </source>
</evidence>
<keyword evidence="4" id="KW-1185">Reference proteome</keyword>
<dbReference type="VEuPathDB" id="AmoebaDB:NF0006050"/>
<protein>
    <recommendedName>
        <fullName evidence="5">MT-A70 family protein</fullName>
    </recommendedName>
</protein>
<dbReference type="AlphaFoldDB" id="A0A6A5CGX2"/>
<dbReference type="Proteomes" id="UP000444721">
    <property type="component" value="Unassembled WGS sequence"/>
</dbReference>
<dbReference type="GeneID" id="68107666"/>
<sequence>MSSRPSRSASLKRHNRQKAPKVPSSSYYLGYVEDDETIEMIMKKFEELEKIKQNHHASSSSCSQNHHDDSSCYLNEEQQEELFKRTSHHSIQSNIYAEIMRNFDTTLGISEEEELEESDHSSDDEDYQEDEEDAFDECISDDDNYEEEEELDHDFEEENAELPLDSMNHDRFHSEEEFLSMTEEEEDSNNESNEKTKRTKKKRKTSQRKSNRKSHHQDSTTCASHAMRDISMLLDPNMNFLKMMESSHKSTNLGTPKKKKSTEIVTIPTSNKILSAWAKMIRPITLEECDLCKISPTSTIISSKISSKMIVKRNDHQDNHQHDACHQSLGMVYHIQTTEEVIITHDLLNFNFQEISNQKGPFEGILIDPPYDSIQVEDLKKLPLDKEWFISKGYCFIWVEKEFTVQIIKIMKEFNFDYVDSMCWVREQLNQSFSTAPSLLFPKSKLSLFIFRKKNNLTKSMHLKHQRNADVVFDFEKENPRERPSIVFHVIETLLFSSNSFLELWGEGCYKHCKQKTPSKWTIIKEIS</sequence>
<dbReference type="OMA" id="MDALELW"/>
<dbReference type="VEuPathDB" id="AmoebaDB:NfTy_001230"/>
<reference evidence="3 4" key="1">
    <citation type="journal article" date="2019" name="Sci. Rep.">
        <title>Nanopore sequencing improves the draft genome of the human pathogenic amoeba Naegleria fowleri.</title>
        <authorList>
            <person name="Liechti N."/>
            <person name="Schurch N."/>
            <person name="Bruggmann R."/>
            <person name="Wittwer M."/>
        </authorList>
    </citation>
    <scope>NUCLEOTIDE SEQUENCE [LARGE SCALE GENOMIC DNA]</scope>
    <source>
        <strain evidence="3 4">ATCC 30894</strain>
    </source>
</reference>
<feature type="region of interest" description="Disordered" evidence="2">
    <location>
        <begin position="1"/>
        <end position="29"/>
    </location>
</feature>
<dbReference type="Pfam" id="PF05063">
    <property type="entry name" value="MT-A70"/>
    <property type="match status" value="1"/>
</dbReference>
<evidence type="ECO:0008006" key="5">
    <source>
        <dbReference type="Google" id="ProtNLM"/>
    </source>
</evidence>
<dbReference type="PROSITE" id="PS51143">
    <property type="entry name" value="MT_A70"/>
    <property type="match status" value="1"/>
</dbReference>
<feature type="compositionally biased region" description="Basic residues" evidence="2">
    <location>
        <begin position="197"/>
        <end position="215"/>
    </location>
</feature>
<comment type="similarity">
    <text evidence="1">Belongs to the MT-A70-like family.</text>
</comment>
<name>A0A6A5CGX2_NAEFO</name>
<gene>
    <name evidence="3" type="ORF">FDP41_000448</name>
</gene>
<feature type="region of interest" description="Disordered" evidence="2">
    <location>
        <begin position="52"/>
        <end position="74"/>
    </location>
</feature>
<comment type="caution">
    <text evidence="3">The sequence shown here is derived from an EMBL/GenBank/DDBJ whole genome shotgun (WGS) entry which is preliminary data.</text>
</comment>
<dbReference type="InterPro" id="IPR007757">
    <property type="entry name" value="MT-A70-like"/>
</dbReference>
<dbReference type="RefSeq" id="XP_044569262.1">
    <property type="nucleotide sequence ID" value="XM_044707898.1"/>
</dbReference>